<organism evidence="2 3">
    <name type="scientific">Halolactibacillus miurensis</name>
    <dbReference type="NCBI Taxonomy" id="306541"/>
    <lineage>
        <taxon>Bacteria</taxon>
        <taxon>Bacillati</taxon>
        <taxon>Bacillota</taxon>
        <taxon>Bacilli</taxon>
        <taxon>Bacillales</taxon>
        <taxon>Bacillaceae</taxon>
        <taxon>Halolactibacillus</taxon>
    </lineage>
</organism>
<keyword evidence="2" id="KW-0946">Virion</keyword>
<gene>
    <name evidence="1" type="ORF">HMI01_19430</name>
    <name evidence="2" type="ORF">SAMN05421668_107101</name>
</gene>
<sequence>MACGTSFEGDHCVTNVLREIAEAQNKLGPCHCDSSCEQSISDLFGSHQEGCHYDTVPVLLYCRNCQPFKGYGAKPKKIEHVFSSYYFRVKSVDRHCCILELLRDQCQEALDPVSPVEQKTEKLRGTGVCITVDPECFCHITCLPAIRAL</sequence>
<dbReference type="STRING" id="306541.SAMN05421668_107101"/>
<reference evidence="2 3" key="1">
    <citation type="submission" date="2016-10" db="EMBL/GenBank/DDBJ databases">
        <authorList>
            <person name="de Groot N.N."/>
        </authorList>
    </citation>
    <scope>NUCLEOTIDE SEQUENCE [LARGE SCALE GENOMIC DNA]</scope>
    <source>
        <strain evidence="2 3">DSM 17074</strain>
    </source>
</reference>
<keyword evidence="4" id="KW-1185">Reference proteome</keyword>
<dbReference type="Proteomes" id="UP000199139">
    <property type="component" value="Unassembled WGS sequence"/>
</dbReference>
<proteinExistence type="predicted"/>
<dbReference type="OrthoDB" id="1655185at2"/>
<dbReference type="RefSeq" id="WP_089853552.1">
    <property type="nucleotide sequence ID" value="NZ_BJWJ01000020.1"/>
</dbReference>
<dbReference type="Pfam" id="PF10612">
    <property type="entry name" value="Spore-coat_CotZ"/>
    <property type="match status" value="1"/>
</dbReference>
<dbReference type="InterPro" id="IPR019593">
    <property type="entry name" value="Spore_coat_protein_Z/Y"/>
</dbReference>
<dbReference type="EMBL" id="FPAI01000007">
    <property type="protein sequence ID" value="SFS71191.1"/>
    <property type="molecule type" value="Genomic_DNA"/>
</dbReference>
<reference evidence="1 4" key="2">
    <citation type="submission" date="2019-07" db="EMBL/GenBank/DDBJ databases">
        <title>Whole genome shotgun sequence of Halolactibacillus miurensis NBRC 100873.</title>
        <authorList>
            <person name="Hosoyama A."/>
            <person name="Uohara A."/>
            <person name="Ohji S."/>
            <person name="Ichikawa N."/>
        </authorList>
    </citation>
    <scope>NUCLEOTIDE SEQUENCE [LARGE SCALE GENOMIC DNA]</scope>
    <source>
        <strain evidence="1 4">NBRC 100873</strain>
    </source>
</reference>
<dbReference type="EMBL" id="BJWJ01000020">
    <property type="protein sequence ID" value="GEM04955.1"/>
    <property type="molecule type" value="Genomic_DNA"/>
</dbReference>
<keyword evidence="2" id="KW-0167">Capsid protein</keyword>
<dbReference type="Proteomes" id="UP000321773">
    <property type="component" value="Unassembled WGS sequence"/>
</dbReference>
<evidence type="ECO:0000313" key="4">
    <source>
        <dbReference type="Proteomes" id="UP000321773"/>
    </source>
</evidence>
<name>A0A1I6S2K5_9BACI</name>
<accession>A0A1I6S2K5</accession>
<evidence type="ECO:0000313" key="2">
    <source>
        <dbReference type="EMBL" id="SFS71191.1"/>
    </source>
</evidence>
<protein>
    <submittedName>
        <fullName evidence="2">Spore coat protein Z</fullName>
    </submittedName>
</protein>
<evidence type="ECO:0000313" key="1">
    <source>
        <dbReference type="EMBL" id="GEM04955.1"/>
    </source>
</evidence>
<evidence type="ECO:0000313" key="3">
    <source>
        <dbReference type="Proteomes" id="UP000199139"/>
    </source>
</evidence>
<dbReference type="AlphaFoldDB" id="A0A1I6S2K5"/>